<dbReference type="PANTHER" id="PTHR43201">
    <property type="entry name" value="ACYL-COA SYNTHETASE"/>
    <property type="match status" value="1"/>
</dbReference>
<dbReference type="InterPro" id="IPR045851">
    <property type="entry name" value="AMP-bd_C_sf"/>
</dbReference>
<keyword evidence="7" id="KW-1185">Reference proteome</keyword>
<feature type="region of interest" description="Disordered" evidence="3">
    <location>
        <begin position="495"/>
        <end position="514"/>
    </location>
</feature>
<gene>
    <name evidence="6" type="ORF">B1813_15740</name>
</gene>
<dbReference type="PROSITE" id="PS00455">
    <property type="entry name" value="AMP_BINDING"/>
    <property type="match status" value="1"/>
</dbReference>
<dbReference type="Proteomes" id="UP000192591">
    <property type="component" value="Unassembled WGS sequence"/>
</dbReference>
<dbReference type="PANTHER" id="PTHR43201:SF5">
    <property type="entry name" value="MEDIUM-CHAIN ACYL-COA LIGASE ACSF2, MITOCHONDRIAL"/>
    <property type="match status" value="1"/>
</dbReference>
<organism evidence="6 7">
    <name type="scientific">Saccharomonospora piscinae</name>
    <dbReference type="NCBI Taxonomy" id="687388"/>
    <lineage>
        <taxon>Bacteria</taxon>
        <taxon>Bacillati</taxon>
        <taxon>Actinomycetota</taxon>
        <taxon>Actinomycetes</taxon>
        <taxon>Pseudonocardiales</taxon>
        <taxon>Pseudonocardiaceae</taxon>
        <taxon>Saccharomonospora</taxon>
    </lineage>
</organism>
<dbReference type="RefSeq" id="WP_081193156.1">
    <property type="nucleotide sequence ID" value="NZ_MWIH01000006.1"/>
</dbReference>
<dbReference type="SUPFAM" id="SSF56801">
    <property type="entry name" value="Acetyl-CoA synthetase-like"/>
    <property type="match status" value="1"/>
</dbReference>
<dbReference type="InterPro" id="IPR025110">
    <property type="entry name" value="AMP-bd_C"/>
</dbReference>
<evidence type="ECO:0000256" key="3">
    <source>
        <dbReference type="SAM" id="MobiDB-lite"/>
    </source>
</evidence>
<feature type="domain" description="AMP-binding enzyme C-terminal" evidence="5">
    <location>
        <begin position="420"/>
        <end position="495"/>
    </location>
</feature>
<feature type="region of interest" description="Disordered" evidence="3">
    <location>
        <begin position="331"/>
        <end position="355"/>
    </location>
</feature>
<dbReference type="GO" id="GO:0006631">
    <property type="term" value="P:fatty acid metabolic process"/>
    <property type="evidence" value="ECO:0007669"/>
    <property type="project" value="TreeGrafter"/>
</dbReference>
<evidence type="ECO:0000256" key="1">
    <source>
        <dbReference type="ARBA" id="ARBA00006432"/>
    </source>
</evidence>
<dbReference type="Gene3D" id="3.30.300.30">
    <property type="match status" value="1"/>
</dbReference>
<sequence length="514" mass="52752">MTGESGNVAELATAAAEHRPGRDALIDTATGTTLTWDETDRAVTATAHVLRAAGVEPGDRVALRYPTSAAFAVSFLAVLRAGGIAVPLNPQEPDSASEALLAHSGARVLLTDRPFEATRQAPALVEPVLSATAEADPFPQVTRGGEDVAALLYTSGTTGPARGAMLSHRAVLANVGQLRALKPAPVEPGDRAYLAVPLHHVYGLGPGLLAVAAAGATAVLSPRFEVRTALSDCLTHRVTVVLGVPAMYAEFAARPVDELGECLATARLLVSGAAPLRPKVLAAVRGATGLAVFEGYGLTEAAPVVTSTLVTGYAKPGSVGRPLPGVEVRLVDSDGSADPAPQDPDDPDDTFDDTDGTGLVAVRGANLFSGYWPDGAHGPGDDGWFRTGDVGYVDVDGDLHLVDRAGDLVIVNGFNVYPHEVEDVIAELPNVAEVAVVGTLDERTGEAVKAVVVPSPGTALSEQQVVDHCASRLAGYKVPTVVRFADALPHSATGKVSRAGLRDAPAPGEDGGHG</sequence>
<keyword evidence="2" id="KW-0436">Ligase</keyword>
<comment type="similarity">
    <text evidence="1">Belongs to the ATP-dependent AMP-binding enzyme family.</text>
</comment>
<evidence type="ECO:0000313" key="6">
    <source>
        <dbReference type="EMBL" id="OQO90956.1"/>
    </source>
</evidence>
<protein>
    <submittedName>
        <fullName evidence="6">Acyl-CoA synthetase</fullName>
    </submittedName>
</protein>
<dbReference type="InterPro" id="IPR042099">
    <property type="entry name" value="ANL_N_sf"/>
</dbReference>
<dbReference type="InterPro" id="IPR020845">
    <property type="entry name" value="AMP-binding_CS"/>
</dbReference>
<dbReference type="EMBL" id="MWIH01000006">
    <property type="protein sequence ID" value="OQO90956.1"/>
    <property type="molecule type" value="Genomic_DNA"/>
</dbReference>
<dbReference type="GO" id="GO:0031956">
    <property type="term" value="F:medium-chain fatty acid-CoA ligase activity"/>
    <property type="evidence" value="ECO:0007669"/>
    <property type="project" value="TreeGrafter"/>
</dbReference>
<evidence type="ECO:0000313" key="7">
    <source>
        <dbReference type="Proteomes" id="UP000192591"/>
    </source>
</evidence>
<dbReference type="AlphaFoldDB" id="A0A1V9A1N1"/>
<evidence type="ECO:0000259" key="5">
    <source>
        <dbReference type="Pfam" id="PF13193"/>
    </source>
</evidence>
<reference evidence="6 7" key="1">
    <citation type="submission" date="2017-02" db="EMBL/GenBank/DDBJ databases">
        <title>Draft genome of Saccharomonospora sp. 154.</title>
        <authorList>
            <person name="Alonso-Carmona G.S."/>
            <person name="De La Haba R."/>
            <person name="Vera-Gargallo B."/>
            <person name="Sandoval-Trujillo A.H."/>
            <person name="Ramirez-Duran N."/>
            <person name="Ventosa A."/>
        </authorList>
    </citation>
    <scope>NUCLEOTIDE SEQUENCE [LARGE SCALE GENOMIC DNA]</scope>
    <source>
        <strain evidence="6 7">LRS4.154</strain>
    </source>
</reference>
<name>A0A1V9A1N1_SACPI</name>
<proteinExistence type="inferred from homology"/>
<dbReference type="Pfam" id="PF00501">
    <property type="entry name" value="AMP-binding"/>
    <property type="match status" value="1"/>
</dbReference>
<dbReference type="Gene3D" id="3.40.50.12780">
    <property type="entry name" value="N-terminal domain of ligase-like"/>
    <property type="match status" value="1"/>
</dbReference>
<comment type="caution">
    <text evidence="6">The sequence shown here is derived from an EMBL/GenBank/DDBJ whole genome shotgun (WGS) entry which is preliminary data.</text>
</comment>
<evidence type="ECO:0000259" key="4">
    <source>
        <dbReference type="Pfam" id="PF00501"/>
    </source>
</evidence>
<accession>A0A1V9A1N1</accession>
<evidence type="ECO:0000256" key="2">
    <source>
        <dbReference type="ARBA" id="ARBA00022598"/>
    </source>
</evidence>
<feature type="compositionally biased region" description="Acidic residues" evidence="3">
    <location>
        <begin position="343"/>
        <end position="355"/>
    </location>
</feature>
<dbReference type="STRING" id="1962155.B1813_15740"/>
<dbReference type="Pfam" id="PF13193">
    <property type="entry name" value="AMP-binding_C"/>
    <property type="match status" value="1"/>
</dbReference>
<dbReference type="InterPro" id="IPR000873">
    <property type="entry name" value="AMP-dep_synth/lig_dom"/>
</dbReference>
<feature type="domain" description="AMP-dependent synthetase/ligase" evidence="4">
    <location>
        <begin position="14"/>
        <end position="372"/>
    </location>
</feature>